<keyword evidence="5" id="KW-0175">Coiled coil</keyword>
<dbReference type="SMART" id="SM01175">
    <property type="entry name" value="DUF4206"/>
    <property type="match status" value="1"/>
</dbReference>
<dbReference type="PANTHER" id="PTHR12326:SF10">
    <property type="entry name" value="PLECKSTRIN HOMOLOGY DOMAIN-CONTAINING FAMILY M MEMBER 3"/>
    <property type="match status" value="1"/>
</dbReference>
<feature type="domain" description="PH" evidence="7">
    <location>
        <begin position="752"/>
        <end position="856"/>
    </location>
</feature>
<organism evidence="8">
    <name type="scientific">Tetraodon nigroviridis</name>
    <name type="common">Spotted green pufferfish</name>
    <name type="synonym">Chelonodon nigroviridis</name>
    <dbReference type="NCBI Taxonomy" id="99883"/>
    <lineage>
        <taxon>Eukaryota</taxon>
        <taxon>Metazoa</taxon>
        <taxon>Chordata</taxon>
        <taxon>Craniata</taxon>
        <taxon>Vertebrata</taxon>
        <taxon>Euteleostomi</taxon>
        <taxon>Actinopterygii</taxon>
        <taxon>Neopterygii</taxon>
        <taxon>Teleostei</taxon>
        <taxon>Neoteleostei</taxon>
        <taxon>Acanthomorphata</taxon>
        <taxon>Eupercaria</taxon>
        <taxon>Tetraodontiformes</taxon>
        <taxon>Tetradontoidea</taxon>
        <taxon>Tetraodontidae</taxon>
        <taxon>Tetraodon</taxon>
    </lineage>
</organism>
<dbReference type="InterPro" id="IPR001849">
    <property type="entry name" value="PH_domain"/>
</dbReference>
<keyword evidence="3" id="KW-0863">Zinc-finger</keyword>
<dbReference type="GO" id="GO:0008270">
    <property type="term" value="F:zinc ion binding"/>
    <property type="evidence" value="ECO:0007669"/>
    <property type="project" value="UniProtKB-KW"/>
</dbReference>
<feature type="compositionally biased region" description="Pro residues" evidence="6">
    <location>
        <begin position="704"/>
        <end position="714"/>
    </location>
</feature>
<comment type="caution">
    <text evidence="8">The sequence shown here is derived from an EMBL/GenBank/DDBJ whole genome shotgun (WGS) entry which is preliminary data.</text>
</comment>
<protein>
    <submittedName>
        <fullName evidence="8">(spotted green pufferfish) hypothetical protein</fullName>
    </submittedName>
</protein>
<feature type="compositionally biased region" description="Acidic residues" evidence="6">
    <location>
        <begin position="427"/>
        <end position="437"/>
    </location>
</feature>
<evidence type="ECO:0000256" key="5">
    <source>
        <dbReference type="SAM" id="Coils"/>
    </source>
</evidence>
<feature type="coiled-coil region" evidence="5">
    <location>
        <begin position="102"/>
        <end position="172"/>
    </location>
</feature>
<dbReference type="KEGG" id="tng:GSTEN00010061G001"/>
<dbReference type="Pfam" id="PF00169">
    <property type="entry name" value="PH"/>
    <property type="match status" value="1"/>
</dbReference>
<sequence>QQQLSDVCYRQATQLEGRQNVLQAAQGFHSTSQEVRRSGCPSRSSDQTLVVAGAATHIHMRLFCNNGASPASRQLSQQLDGLLGMLCADVAPADGASIQQNLKLLEEKLQSVEAGLASLRQKGALVLELMCNQPSWSLEEAGSPAEEQQNNVQQIQAVMEEMQLRKQRCEDMVDVRRLKMLQMVQLFKCEEDSLQAVQWLGELLDALLKTHIRLGDDAQETRNMLDKHRKFVEVAQVFVGCQATASPVGWKDRSCVGAPLRHQSTYDYGRQLLQATVVLCQSLRCTTRSSGDTLPRLNRVWKQFTVSSEERQQRLELALEFHTAAEHVFEQECADVEALDDVDSSGKTLLDRLTMPVIFPDGSEQFFGSPTEAAAAAEGIRERLLLVEERRLQLQEMGLRHEEEVPNRQDAWLDMIGEDLREKEEQDYVEEEEEEEEPKNLQEVSSAALGKLNSSGVWNLLAGEQLEVGPLGLAWANSLSALGVEVGLRHGKRSRARSTNDLATHINECTNITTSSSKSAFKKGHNRSRSDVYYQPSSYTDNGLPTVDCNSLKNMMLSYQQEGDKSSSSSVVRQAQMEQRDGPWGRWTPCHVELTPCELRLYLLDSSANRQLFTAYSLSHCQSVVSPAPCSQQGQVPQPPDQRTLQALFFDNMCVQLRAFNKWEASEWRQLILEKAQAARPVRPESRQCKSGVENRQATRYPVPMSPSPSPSPSGPDGKRDVSGSAEPPRQEKSHGLCRPTTLPLLTQHHQDILKAGVLHLLMDQNNWLTFTFVLTTSTLRAFPSQACGTVFQPVLHYPLAACTAVRHDGDLEDEGLWTERGFCIQMVFPKEVLRLCANEQLEAKEWAEALREAVGAQRAAQKDAGGLGEAAPALQGVLLRSAPSRAGREREAQRAKRQSVTTSFLSILTCLAAEKGLTAQGFRCAGCQCPVGLSNGKAKVCCYSGWYYCQSCHQDNSFLIPARLLHNWDTAKHKVSKQAKEFLEFVYEEPLLDVQQLNPCLYEHCKPLSTILRLRQQLQSLRAYLFSCRTTVAEDLRRRIFPREYLLQHIHLYSMADLQQFGGQRRPTGPGWTADRTSLLQAPPTGPASHAHVIDGKLAPYLSKVIKFASSHVLSCSLCREKGFICELCHDGQVLYPFQESAVKRYPTRPTQAFNPTRLVRRMRSRVPRRVRAESPAVSSLRPPGAAPQEAVLLLVGRRRRLLPALPGHLRGRRGAQEGAGSGGLGRGHLTPRQGCVQELLQPDGASVTLACGPVRTHLGPEQGWSKNANKNENKRQFKEEKEDGAQKETRGPSLPTDSIVHALVWSRPSVEQVGLAQMCFWQYLVYIYCLLKRI</sequence>
<dbReference type="SMART" id="SM00233">
    <property type="entry name" value="PH"/>
    <property type="match status" value="2"/>
</dbReference>
<dbReference type="SUPFAM" id="SSF50729">
    <property type="entry name" value="PH domain-like"/>
    <property type="match status" value="2"/>
</dbReference>
<dbReference type="PROSITE" id="PS50003">
    <property type="entry name" value="PH_DOMAIN"/>
    <property type="match status" value="1"/>
</dbReference>
<dbReference type="InterPro" id="IPR056804">
    <property type="entry name" value="Spectrin_SESTD1"/>
</dbReference>
<feature type="region of interest" description="Disordered" evidence="6">
    <location>
        <begin position="683"/>
        <end position="738"/>
    </location>
</feature>
<dbReference type="Gene3D" id="2.30.29.30">
    <property type="entry name" value="Pleckstrin-homology domain (PH domain)/Phosphotyrosine-binding domain (PTB)"/>
    <property type="match status" value="1"/>
</dbReference>
<dbReference type="Gene3D" id="1.20.58.60">
    <property type="match status" value="1"/>
</dbReference>
<keyword evidence="1" id="KW-0479">Metal-binding</keyword>
<evidence type="ECO:0000256" key="6">
    <source>
        <dbReference type="SAM" id="MobiDB-lite"/>
    </source>
</evidence>
<accession>Q4SZ15</accession>
<feature type="region of interest" description="Disordered" evidence="6">
    <location>
        <begin position="423"/>
        <end position="443"/>
    </location>
</feature>
<feature type="region of interest" description="Disordered" evidence="6">
    <location>
        <begin position="1207"/>
        <end position="1232"/>
    </location>
</feature>
<evidence type="ECO:0000256" key="1">
    <source>
        <dbReference type="ARBA" id="ARBA00022723"/>
    </source>
</evidence>
<dbReference type="OrthoDB" id="62364at2759"/>
<dbReference type="Pfam" id="PF24915">
    <property type="entry name" value="Spectrin_SESTD1"/>
    <property type="match status" value="1"/>
</dbReference>
<keyword evidence="2" id="KW-0677">Repeat</keyword>
<feature type="non-terminal residue" evidence="8">
    <location>
        <position position="1336"/>
    </location>
</feature>
<evidence type="ECO:0000256" key="3">
    <source>
        <dbReference type="ARBA" id="ARBA00022771"/>
    </source>
</evidence>
<dbReference type="InterPro" id="IPR011993">
    <property type="entry name" value="PH-like_dom_sf"/>
</dbReference>
<evidence type="ECO:0000259" key="7">
    <source>
        <dbReference type="PROSITE" id="PS50003"/>
    </source>
</evidence>
<evidence type="ECO:0000256" key="2">
    <source>
        <dbReference type="ARBA" id="ARBA00022737"/>
    </source>
</evidence>
<dbReference type="Pfam" id="PF13901">
    <property type="entry name" value="RH_dom"/>
    <property type="match status" value="2"/>
</dbReference>
<evidence type="ECO:0000313" key="8">
    <source>
        <dbReference type="EMBL" id="CAF94117.1"/>
    </source>
</evidence>
<reference evidence="8" key="1">
    <citation type="journal article" date="2004" name="Nature">
        <title>Genome duplication in the teleost fish Tetraodon nigroviridis reveals the early vertebrate proto-karyotype.</title>
        <authorList>
            <person name="Jaillon O."/>
            <person name="Aury J.-M."/>
            <person name="Brunet F."/>
            <person name="Petit J.-L."/>
            <person name="Stange-Thomann N."/>
            <person name="Mauceli E."/>
            <person name="Bouneau L."/>
            <person name="Fischer C."/>
            <person name="Ozouf-Costaz C."/>
            <person name="Bernot A."/>
            <person name="Nicaud S."/>
            <person name="Jaffe D."/>
            <person name="Fisher S."/>
            <person name="Lutfalla G."/>
            <person name="Dossat C."/>
            <person name="Segurens B."/>
            <person name="Dasilva C."/>
            <person name="Salanoubat M."/>
            <person name="Levy M."/>
            <person name="Boudet N."/>
            <person name="Castellano S."/>
            <person name="Anthouard V."/>
            <person name="Jubin C."/>
            <person name="Castelli V."/>
            <person name="Katinka M."/>
            <person name="Vacherie B."/>
            <person name="Biemont C."/>
            <person name="Skalli Z."/>
            <person name="Cattolico L."/>
            <person name="Poulain J."/>
            <person name="De Berardinis V."/>
            <person name="Cruaud C."/>
            <person name="Duprat S."/>
            <person name="Brottier P."/>
            <person name="Coutanceau J.-P."/>
            <person name="Gouzy J."/>
            <person name="Parra G."/>
            <person name="Lardier G."/>
            <person name="Chapple C."/>
            <person name="McKernan K.J."/>
            <person name="McEwan P."/>
            <person name="Bosak S."/>
            <person name="Kellis M."/>
            <person name="Volff J.-N."/>
            <person name="Guigo R."/>
            <person name="Zody M.C."/>
            <person name="Mesirov J."/>
            <person name="Lindblad-Toh K."/>
            <person name="Birren B."/>
            <person name="Nusbaum C."/>
            <person name="Kahn D."/>
            <person name="Robinson-Rechavi M."/>
            <person name="Laudet V."/>
            <person name="Schachter V."/>
            <person name="Quetier F."/>
            <person name="Saurin W."/>
            <person name="Scarpelli C."/>
            <person name="Wincker P."/>
            <person name="Lander E.S."/>
            <person name="Weissenbach J."/>
            <person name="Roest Crollius H."/>
        </authorList>
    </citation>
    <scope>NUCLEOTIDE SEQUENCE [LARGE SCALE GENOMIC DNA]</scope>
</reference>
<proteinExistence type="predicted"/>
<dbReference type="PANTHER" id="PTHR12326">
    <property type="entry name" value="PLECKSTRIN HOMOLOGY DOMAIN CONTAINING PROTEIN"/>
    <property type="match status" value="1"/>
</dbReference>
<evidence type="ECO:0000256" key="4">
    <source>
        <dbReference type="ARBA" id="ARBA00022833"/>
    </source>
</evidence>
<reference evidence="8" key="2">
    <citation type="submission" date="2004-02" db="EMBL/GenBank/DDBJ databases">
        <authorList>
            <consortium name="Genoscope"/>
            <consortium name="Whitehead Institute Centre for Genome Research"/>
        </authorList>
    </citation>
    <scope>NUCLEOTIDE SEQUENCE</scope>
</reference>
<keyword evidence="4" id="KW-0862">Zinc</keyword>
<feature type="region of interest" description="Disordered" evidence="6">
    <location>
        <begin position="1260"/>
        <end position="1296"/>
    </location>
</feature>
<gene>
    <name evidence="8" type="ORF">GSTENG00010061001</name>
</gene>
<feature type="compositionally biased region" description="Gly residues" evidence="6">
    <location>
        <begin position="1219"/>
        <end position="1228"/>
    </location>
</feature>
<name>Q4SZ15_TETNG</name>
<dbReference type="InterPro" id="IPR051366">
    <property type="entry name" value="DEF8"/>
</dbReference>
<dbReference type="InterPro" id="IPR025258">
    <property type="entry name" value="RH_dom"/>
</dbReference>
<feature type="compositionally biased region" description="Basic and acidic residues" evidence="6">
    <location>
        <begin position="1271"/>
        <end position="1292"/>
    </location>
</feature>
<dbReference type="EMBL" id="CAAE01011863">
    <property type="protein sequence ID" value="CAF94117.1"/>
    <property type="molecule type" value="Genomic_DNA"/>
</dbReference>